<proteinExistence type="inferred from homology"/>
<dbReference type="InterPro" id="IPR037185">
    <property type="entry name" value="EmrE-like"/>
</dbReference>
<feature type="transmembrane region" description="Helical" evidence="6">
    <location>
        <begin position="69"/>
        <end position="87"/>
    </location>
</feature>
<dbReference type="Pfam" id="PF00892">
    <property type="entry name" value="EamA"/>
    <property type="match status" value="2"/>
</dbReference>
<keyword evidence="9" id="KW-1185">Reference proteome</keyword>
<dbReference type="Proteomes" id="UP001161247">
    <property type="component" value="Chromosome 6"/>
</dbReference>
<keyword evidence="3 6" id="KW-0812">Transmembrane</keyword>
<evidence type="ECO:0000256" key="3">
    <source>
        <dbReference type="ARBA" id="ARBA00022692"/>
    </source>
</evidence>
<sequence length="364" mass="40436">MDSSYKPYVVVVVIQALYAGMQIISKVALNVGLKSYILVFYRQAIATIFLAPISLFLEWKTAPPLTFMAFFKMCMLSLFGITLSWNVNTLALQYTSATLSAAAVSTTPVFTFFLAVLFRMEKLNGRTIPGIIKIFGILICLGGAITIAFYNGPPYLRLLMHNHLLNIHSEEGNQGQNIASSSTTWVKGVFLMLVSYLFWSFWLLFQGKILEAFPSRLLLTTFQSFLSAIQCFLIAIALERNPNEWKLGWNVKLLSVAYSGIVISGITFFLQAWVVQKKGPVFQAIWTPLGLIYTVFAAAVLFGQILSLGSVLGAILLVVGLYCVLWGKIKEQSKDNFSSQLTNETKKIDTNAPKDDIRLSLVSA</sequence>
<protein>
    <recommendedName>
        <fullName evidence="6">WAT1-related protein</fullName>
    </recommendedName>
</protein>
<feature type="transmembrane region" description="Helical" evidence="6">
    <location>
        <begin position="308"/>
        <end position="327"/>
    </location>
</feature>
<dbReference type="GO" id="GO:0022857">
    <property type="term" value="F:transmembrane transporter activity"/>
    <property type="evidence" value="ECO:0007669"/>
    <property type="project" value="InterPro"/>
</dbReference>
<comment type="similarity">
    <text evidence="2 6">Belongs to the drug/metabolite transporter (DMT) superfamily. Plant drug/metabolite exporter (P-DME) (TC 2.A.7.4) family.</text>
</comment>
<evidence type="ECO:0000256" key="1">
    <source>
        <dbReference type="ARBA" id="ARBA00004141"/>
    </source>
</evidence>
<feature type="transmembrane region" description="Helical" evidence="6">
    <location>
        <begin position="36"/>
        <end position="57"/>
    </location>
</feature>
<evidence type="ECO:0000259" key="7">
    <source>
        <dbReference type="Pfam" id="PF00892"/>
    </source>
</evidence>
<keyword evidence="5 6" id="KW-0472">Membrane</keyword>
<feature type="domain" description="EamA" evidence="7">
    <location>
        <begin position="187"/>
        <end position="325"/>
    </location>
</feature>
<feature type="transmembrane region" description="Helical" evidence="6">
    <location>
        <begin position="217"/>
        <end position="236"/>
    </location>
</feature>
<feature type="transmembrane region" description="Helical" evidence="6">
    <location>
        <begin position="99"/>
        <end position="118"/>
    </location>
</feature>
<dbReference type="PANTHER" id="PTHR31218">
    <property type="entry name" value="WAT1-RELATED PROTEIN"/>
    <property type="match status" value="1"/>
</dbReference>
<dbReference type="InterPro" id="IPR000620">
    <property type="entry name" value="EamA_dom"/>
</dbReference>
<dbReference type="SUPFAM" id="SSF103481">
    <property type="entry name" value="Multidrug resistance efflux transporter EmrE"/>
    <property type="match status" value="2"/>
</dbReference>
<feature type="transmembrane region" description="Helical" evidence="6">
    <location>
        <begin position="281"/>
        <end position="302"/>
    </location>
</feature>
<feature type="transmembrane region" description="Helical" evidence="6">
    <location>
        <begin position="130"/>
        <end position="150"/>
    </location>
</feature>
<evidence type="ECO:0000313" key="8">
    <source>
        <dbReference type="EMBL" id="CAI9109090.1"/>
    </source>
</evidence>
<evidence type="ECO:0000256" key="4">
    <source>
        <dbReference type="ARBA" id="ARBA00022989"/>
    </source>
</evidence>
<dbReference type="GO" id="GO:0016020">
    <property type="term" value="C:membrane"/>
    <property type="evidence" value="ECO:0007669"/>
    <property type="project" value="UniProtKB-SubCell"/>
</dbReference>
<accession>A0AAV1DPZ9</accession>
<gene>
    <name evidence="8" type="ORF">OLC1_LOCUS17047</name>
</gene>
<dbReference type="InterPro" id="IPR030184">
    <property type="entry name" value="WAT1-related"/>
</dbReference>
<evidence type="ECO:0000256" key="2">
    <source>
        <dbReference type="ARBA" id="ARBA00007635"/>
    </source>
</evidence>
<name>A0AAV1DPZ9_OLDCO</name>
<keyword evidence="4 6" id="KW-1133">Transmembrane helix</keyword>
<comment type="subcellular location">
    <subcellularLocation>
        <location evidence="1 6">Membrane</location>
        <topology evidence="1 6">Multi-pass membrane protein</topology>
    </subcellularLocation>
</comment>
<reference evidence="8" key="1">
    <citation type="submission" date="2023-03" db="EMBL/GenBank/DDBJ databases">
        <authorList>
            <person name="Julca I."/>
        </authorList>
    </citation>
    <scope>NUCLEOTIDE SEQUENCE</scope>
</reference>
<feature type="transmembrane region" description="Helical" evidence="6">
    <location>
        <begin position="256"/>
        <end position="274"/>
    </location>
</feature>
<organism evidence="8 9">
    <name type="scientific">Oldenlandia corymbosa var. corymbosa</name>
    <dbReference type="NCBI Taxonomy" id="529605"/>
    <lineage>
        <taxon>Eukaryota</taxon>
        <taxon>Viridiplantae</taxon>
        <taxon>Streptophyta</taxon>
        <taxon>Embryophyta</taxon>
        <taxon>Tracheophyta</taxon>
        <taxon>Spermatophyta</taxon>
        <taxon>Magnoliopsida</taxon>
        <taxon>eudicotyledons</taxon>
        <taxon>Gunneridae</taxon>
        <taxon>Pentapetalae</taxon>
        <taxon>asterids</taxon>
        <taxon>lamiids</taxon>
        <taxon>Gentianales</taxon>
        <taxon>Rubiaceae</taxon>
        <taxon>Rubioideae</taxon>
        <taxon>Spermacoceae</taxon>
        <taxon>Hedyotis-Oldenlandia complex</taxon>
        <taxon>Oldenlandia</taxon>
    </lineage>
</organism>
<dbReference type="AlphaFoldDB" id="A0AAV1DPZ9"/>
<evidence type="ECO:0000256" key="5">
    <source>
        <dbReference type="ARBA" id="ARBA00023136"/>
    </source>
</evidence>
<feature type="transmembrane region" description="Helical" evidence="6">
    <location>
        <begin position="7"/>
        <end position="24"/>
    </location>
</feature>
<evidence type="ECO:0000313" key="9">
    <source>
        <dbReference type="Proteomes" id="UP001161247"/>
    </source>
</evidence>
<feature type="domain" description="EamA" evidence="7">
    <location>
        <begin position="11"/>
        <end position="139"/>
    </location>
</feature>
<feature type="transmembrane region" description="Helical" evidence="6">
    <location>
        <begin position="185"/>
        <end position="205"/>
    </location>
</feature>
<evidence type="ECO:0000256" key="6">
    <source>
        <dbReference type="RuleBase" id="RU363077"/>
    </source>
</evidence>
<dbReference type="EMBL" id="OX459123">
    <property type="protein sequence ID" value="CAI9109090.1"/>
    <property type="molecule type" value="Genomic_DNA"/>
</dbReference>